<dbReference type="Proteomes" id="UP001152320">
    <property type="component" value="Chromosome 6"/>
</dbReference>
<sequence length="79" mass="8947">MDHFLANDCALVAHSHNRIQEITSCFATACKNFTLTIITKTEDLSTNPHLLQSTSTHNHRPEESQPSGELHLSWRNYQG</sequence>
<gene>
    <name evidence="2" type="ORF">HOLleu_14055</name>
</gene>
<dbReference type="AlphaFoldDB" id="A0A9Q1C8B8"/>
<name>A0A9Q1C8B8_HOLLE</name>
<feature type="compositionally biased region" description="Polar residues" evidence="1">
    <location>
        <begin position="46"/>
        <end position="56"/>
    </location>
</feature>
<protein>
    <submittedName>
        <fullName evidence="2">Uncharacterized protein</fullName>
    </submittedName>
</protein>
<comment type="caution">
    <text evidence="2">The sequence shown here is derived from an EMBL/GenBank/DDBJ whole genome shotgun (WGS) entry which is preliminary data.</text>
</comment>
<evidence type="ECO:0000256" key="1">
    <source>
        <dbReference type="SAM" id="MobiDB-lite"/>
    </source>
</evidence>
<keyword evidence="3" id="KW-1185">Reference proteome</keyword>
<evidence type="ECO:0000313" key="2">
    <source>
        <dbReference type="EMBL" id="KAJ8039904.1"/>
    </source>
</evidence>
<reference evidence="2" key="1">
    <citation type="submission" date="2021-10" db="EMBL/GenBank/DDBJ databases">
        <title>Tropical sea cucumber genome reveals ecological adaptation and Cuvierian tubules defense mechanism.</title>
        <authorList>
            <person name="Chen T."/>
        </authorList>
    </citation>
    <scope>NUCLEOTIDE SEQUENCE</scope>
    <source>
        <strain evidence="2">Nanhai2018</strain>
        <tissue evidence="2">Muscle</tissue>
    </source>
</reference>
<proteinExistence type="predicted"/>
<feature type="region of interest" description="Disordered" evidence="1">
    <location>
        <begin position="46"/>
        <end position="79"/>
    </location>
</feature>
<accession>A0A9Q1C8B8</accession>
<evidence type="ECO:0000313" key="3">
    <source>
        <dbReference type="Proteomes" id="UP001152320"/>
    </source>
</evidence>
<organism evidence="2 3">
    <name type="scientific">Holothuria leucospilota</name>
    <name type="common">Black long sea cucumber</name>
    <name type="synonym">Mertensiothuria leucospilota</name>
    <dbReference type="NCBI Taxonomy" id="206669"/>
    <lineage>
        <taxon>Eukaryota</taxon>
        <taxon>Metazoa</taxon>
        <taxon>Echinodermata</taxon>
        <taxon>Eleutherozoa</taxon>
        <taxon>Echinozoa</taxon>
        <taxon>Holothuroidea</taxon>
        <taxon>Aspidochirotacea</taxon>
        <taxon>Aspidochirotida</taxon>
        <taxon>Holothuriidae</taxon>
        <taxon>Holothuria</taxon>
    </lineage>
</organism>
<dbReference type="EMBL" id="JAIZAY010000006">
    <property type="protein sequence ID" value="KAJ8039904.1"/>
    <property type="molecule type" value="Genomic_DNA"/>
</dbReference>